<keyword evidence="7" id="KW-1185">Reference proteome</keyword>
<dbReference type="InterPro" id="IPR050199">
    <property type="entry name" value="IgHV"/>
</dbReference>
<dbReference type="Pfam" id="PF07686">
    <property type="entry name" value="V-set"/>
    <property type="match status" value="1"/>
</dbReference>
<feature type="chain" id="PRO_5047160514" description="Ig-like domain-containing protein" evidence="4">
    <location>
        <begin position="18"/>
        <end position="156"/>
    </location>
</feature>
<sequence length="156" mass="17525">MCFLFLQTFFSLKGTSASIVLTQKNAETAQVGKSIDLSCEVSGYNINDLHMDWIRQASGGNLVWIAAFRTGHGTFIADYTSSYEGRFTITSDESINTAYLQINNLKVEDTATYYCARHTAIKNHHLPYKNIMTIPLSDHKAAGDTQDWPFLSHLYT</sequence>
<protein>
    <recommendedName>
        <fullName evidence="5">Ig-like domain-containing protein</fullName>
    </recommendedName>
</protein>
<dbReference type="EMBL" id="CATNWA010014267">
    <property type="protein sequence ID" value="CAI9569797.1"/>
    <property type="molecule type" value="Genomic_DNA"/>
</dbReference>
<dbReference type="PROSITE" id="PS50835">
    <property type="entry name" value="IG_LIKE"/>
    <property type="match status" value="1"/>
</dbReference>
<keyword evidence="2" id="KW-1064">Adaptive immunity</keyword>
<evidence type="ECO:0000313" key="7">
    <source>
        <dbReference type="Proteomes" id="UP001162483"/>
    </source>
</evidence>
<dbReference type="InterPro" id="IPR003599">
    <property type="entry name" value="Ig_sub"/>
</dbReference>
<evidence type="ECO:0000313" key="6">
    <source>
        <dbReference type="EMBL" id="CAI9569797.1"/>
    </source>
</evidence>
<evidence type="ECO:0000256" key="1">
    <source>
        <dbReference type="ARBA" id="ARBA00022859"/>
    </source>
</evidence>
<reference evidence="6" key="1">
    <citation type="submission" date="2023-05" db="EMBL/GenBank/DDBJ databases">
        <authorList>
            <person name="Stuckert A."/>
        </authorList>
    </citation>
    <scope>NUCLEOTIDE SEQUENCE</scope>
</reference>
<dbReference type="SUPFAM" id="SSF48726">
    <property type="entry name" value="Immunoglobulin"/>
    <property type="match status" value="1"/>
</dbReference>
<dbReference type="InterPro" id="IPR013106">
    <property type="entry name" value="Ig_V-set"/>
</dbReference>
<dbReference type="Gene3D" id="2.60.40.10">
    <property type="entry name" value="Immunoglobulins"/>
    <property type="match status" value="1"/>
</dbReference>
<gene>
    <name evidence="6" type="ORF">SPARVUS_LOCUS6980717</name>
</gene>
<keyword evidence="4" id="KW-0732">Signal</keyword>
<dbReference type="InterPro" id="IPR036179">
    <property type="entry name" value="Ig-like_dom_sf"/>
</dbReference>
<organism evidence="6 7">
    <name type="scientific">Staurois parvus</name>
    <dbReference type="NCBI Taxonomy" id="386267"/>
    <lineage>
        <taxon>Eukaryota</taxon>
        <taxon>Metazoa</taxon>
        <taxon>Chordata</taxon>
        <taxon>Craniata</taxon>
        <taxon>Vertebrata</taxon>
        <taxon>Euteleostomi</taxon>
        <taxon>Amphibia</taxon>
        <taxon>Batrachia</taxon>
        <taxon>Anura</taxon>
        <taxon>Neobatrachia</taxon>
        <taxon>Ranoidea</taxon>
        <taxon>Ranidae</taxon>
        <taxon>Staurois</taxon>
    </lineage>
</organism>
<feature type="signal peptide" evidence="4">
    <location>
        <begin position="1"/>
        <end position="17"/>
    </location>
</feature>
<dbReference type="InterPro" id="IPR007110">
    <property type="entry name" value="Ig-like_dom"/>
</dbReference>
<dbReference type="SMART" id="SM00409">
    <property type="entry name" value="IG"/>
    <property type="match status" value="1"/>
</dbReference>
<proteinExistence type="predicted"/>
<evidence type="ECO:0000259" key="5">
    <source>
        <dbReference type="PROSITE" id="PS50835"/>
    </source>
</evidence>
<keyword evidence="1" id="KW-0391">Immunity</keyword>
<dbReference type="PANTHER" id="PTHR23266">
    <property type="entry name" value="IMMUNOGLOBULIN HEAVY CHAIN"/>
    <property type="match status" value="1"/>
</dbReference>
<dbReference type="Proteomes" id="UP001162483">
    <property type="component" value="Unassembled WGS sequence"/>
</dbReference>
<evidence type="ECO:0000256" key="2">
    <source>
        <dbReference type="ARBA" id="ARBA00023130"/>
    </source>
</evidence>
<evidence type="ECO:0000256" key="4">
    <source>
        <dbReference type="SAM" id="SignalP"/>
    </source>
</evidence>
<keyword evidence="3" id="KW-1280">Immunoglobulin</keyword>
<dbReference type="InterPro" id="IPR013783">
    <property type="entry name" value="Ig-like_fold"/>
</dbReference>
<feature type="domain" description="Ig-like" evidence="5">
    <location>
        <begin position="17"/>
        <end position="115"/>
    </location>
</feature>
<comment type="caution">
    <text evidence="6">The sequence shown here is derived from an EMBL/GenBank/DDBJ whole genome shotgun (WGS) entry which is preliminary data.</text>
</comment>
<evidence type="ECO:0000256" key="3">
    <source>
        <dbReference type="ARBA" id="ARBA00043265"/>
    </source>
</evidence>
<name>A0ABN9DE77_9NEOB</name>
<dbReference type="SMART" id="SM00406">
    <property type="entry name" value="IGv"/>
    <property type="match status" value="1"/>
</dbReference>
<accession>A0ABN9DE77</accession>